<dbReference type="EMBL" id="NEDP02000981">
    <property type="protein sequence ID" value="OWF54520.1"/>
    <property type="molecule type" value="Genomic_DNA"/>
</dbReference>
<keyword evidence="2" id="KW-1185">Reference proteome</keyword>
<dbReference type="PANTHER" id="PTHR45775">
    <property type="entry name" value="RAD, GEM/KIR FAMILY MEMBER 2, ISOFORM C"/>
    <property type="match status" value="1"/>
</dbReference>
<name>A0A210R0H7_MIZYE</name>
<dbReference type="AlphaFoldDB" id="A0A210R0H7"/>
<dbReference type="GO" id="GO:0005246">
    <property type="term" value="F:calcium channel regulator activity"/>
    <property type="evidence" value="ECO:0007669"/>
    <property type="project" value="TreeGrafter"/>
</dbReference>
<gene>
    <name evidence="1" type="ORF">KP79_PYT25388</name>
</gene>
<sequence>MAPSLYTIPDLTSVSLTEAKAVAKTYGSKFVETSTVVNHNIDELLVGILSQIRLKLKHQDKPRTRTEIAQGCINKSKSLLNKIFRKEDMSKSCQNLYVL</sequence>
<evidence type="ECO:0000313" key="2">
    <source>
        <dbReference type="Proteomes" id="UP000242188"/>
    </source>
</evidence>
<dbReference type="PANTHER" id="PTHR45775:SF6">
    <property type="entry name" value="RAD, GEM_KIR FAMILY MEMBER 2, ISOFORM C"/>
    <property type="match status" value="1"/>
</dbReference>
<dbReference type="Gene3D" id="3.40.50.300">
    <property type="entry name" value="P-loop containing nucleotide triphosphate hydrolases"/>
    <property type="match status" value="1"/>
</dbReference>
<accession>A0A210R0H7</accession>
<protein>
    <submittedName>
        <fullName evidence="1">GTP-binding protein REM 1</fullName>
    </submittedName>
</protein>
<comment type="caution">
    <text evidence="1">The sequence shown here is derived from an EMBL/GenBank/DDBJ whole genome shotgun (WGS) entry which is preliminary data.</text>
</comment>
<evidence type="ECO:0000313" key="1">
    <source>
        <dbReference type="EMBL" id="OWF54520.1"/>
    </source>
</evidence>
<organism evidence="1 2">
    <name type="scientific">Mizuhopecten yessoensis</name>
    <name type="common">Japanese scallop</name>
    <name type="synonym">Patinopecten yessoensis</name>
    <dbReference type="NCBI Taxonomy" id="6573"/>
    <lineage>
        <taxon>Eukaryota</taxon>
        <taxon>Metazoa</taxon>
        <taxon>Spiralia</taxon>
        <taxon>Lophotrochozoa</taxon>
        <taxon>Mollusca</taxon>
        <taxon>Bivalvia</taxon>
        <taxon>Autobranchia</taxon>
        <taxon>Pteriomorphia</taxon>
        <taxon>Pectinida</taxon>
        <taxon>Pectinoidea</taxon>
        <taxon>Pectinidae</taxon>
        <taxon>Mizuhopecten</taxon>
    </lineage>
</organism>
<dbReference type="InterPro" id="IPR027417">
    <property type="entry name" value="P-loop_NTPase"/>
</dbReference>
<reference evidence="1 2" key="1">
    <citation type="journal article" date="2017" name="Nat. Ecol. Evol.">
        <title>Scallop genome provides insights into evolution of bilaterian karyotype and development.</title>
        <authorList>
            <person name="Wang S."/>
            <person name="Zhang J."/>
            <person name="Jiao W."/>
            <person name="Li J."/>
            <person name="Xun X."/>
            <person name="Sun Y."/>
            <person name="Guo X."/>
            <person name="Huan P."/>
            <person name="Dong B."/>
            <person name="Zhang L."/>
            <person name="Hu X."/>
            <person name="Sun X."/>
            <person name="Wang J."/>
            <person name="Zhao C."/>
            <person name="Wang Y."/>
            <person name="Wang D."/>
            <person name="Huang X."/>
            <person name="Wang R."/>
            <person name="Lv J."/>
            <person name="Li Y."/>
            <person name="Zhang Z."/>
            <person name="Liu B."/>
            <person name="Lu W."/>
            <person name="Hui Y."/>
            <person name="Liang J."/>
            <person name="Zhou Z."/>
            <person name="Hou R."/>
            <person name="Li X."/>
            <person name="Liu Y."/>
            <person name="Li H."/>
            <person name="Ning X."/>
            <person name="Lin Y."/>
            <person name="Zhao L."/>
            <person name="Xing Q."/>
            <person name="Dou J."/>
            <person name="Li Y."/>
            <person name="Mao J."/>
            <person name="Guo H."/>
            <person name="Dou H."/>
            <person name="Li T."/>
            <person name="Mu C."/>
            <person name="Jiang W."/>
            <person name="Fu Q."/>
            <person name="Fu X."/>
            <person name="Miao Y."/>
            <person name="Liu J."/>
            <person name="Yu Q."/>
            <person name="Li R."/>
            <person name="Liao H."/>
            <person name="Li X."/>
            <person name="Kong Y."/>
            <person name="Jiang Z."/>
            <person name="Chourrout D."/>
            <person name="Li R."/>
            <person name="Bao Z."/>
        </authorList>
    </citation>
    <scope>NUCLEOTIDE SEQUENCE [LARGE SCALE GENOMIC DNA]</scope>
    <source>
        <strain evidence="1 2">PY_sf001</strain>
    </source>
</reference>
<dbReference type="STRING" id="6573.A0A210R0H7"/>
<dbReference type="Proteomes" id="UP000242188">
    <property type="component" value="Unassembled WGS sequence"/>
</dbReference>
<dbReference type="InterPro" id="IPR051641">
    <property type="entry name" value="RGK_GTP-binding_reg"/>
</dbReference>
<dbReference type="GO" id="GO:0005886">
    <property type="term" value="C:plasma membrane"/>
    <property type="evidence" value="ECO:0007669"/>
    <property type="project" value="TreeGrafter"/>
</dbReference>
<proteinExistence type="predicted"/>
<dbReference type="GO" id="GO:0005525">
    <property type="term" value="F:GTP binding"/>
    <property type="evidence" value="ECO:0007669"/>
    <property type="project" value="TreeGrafter"/>
</dbReference>
<dbReference type="SUPFAM" id="SSF52540">
    <property type="entry name" value="P-loop containing nucleoside triphosphate hydrolases"/>
    <property type="match status" value="1"/>
</dbReference>